<gene>
    <name evidence="10" type="ORF">FGO68_gene3154</name>
</gene>
<feature type="transmembrane region" description="Helical" evidence="9">
    <location>
        <begin position="311"/>
        <end position="339"/>
    </location>
</feature>
<organism evidence="10 11">
    <name type="scientific">Halteria grandinella</name>
    <dbReference type="NCBI Taxonomy" id="5974"/>
    <lineage>
        <taxon>Eukaryota</taxon>
        <taxon>Sar</taxon>
        <taxon>Alveolata</taxon>
        <taxon>Ciliophora</taxon>
        <taxon>Intramacronucleata</taxon>
        <taxon>Spirotrichea</taxon>
        <taxon>Stichotrichia</taxon>
        <taxon>Sporadotrichida</taxon>
        <taxon>Halteriidae</taxon>
        <taxon>Halteria</taxon>
    </lineage>
</organism>
<evidence type="ECO:0000313" key="10">
    <source>
        <dbReference type="EMBL" id="TNV85231.1"/>
    </source>
</evidence>
<feature type="transmembrane region" description="Helical" evidence="9">
    <location>
        <begin position="198"/>
        <end position="226"/>
    </location>
</feature>
<evidence type="ECO:0000256" key="1">
    <source>
        <dbReference type="ARBA" id="ARBA00004477"/>
    </source>
</evidence>
<dbReference type="InterPro" id="IPR009600">
    <property type="entry name" value="PIG-U"/>
</dbReference>
<sequence length="487" mass="57222">MIKILLSCSFASYRVTASDQNDSMFYYNQLIIMPQRERQRIQELQKAQEKKSFLMFILYATVGLLIRIILESRVQFLKHYPYFNTPLIDLRQLFEAFSNYEVSKGQTYFLDHNAINQPLAIIRLYHLIYTSLGGIIAIKVFLFACDLATVLVQCKIISSIYTKEKDQKISWVMQLVLIFNPLGLISPAVHNLGILNHLLISVFILMVIRIGFSIATDIICGLCLYLDPMLIYVVLPSRMIYALLEKGNFLQSLTIWFGTFQVILFTLSGDPREDLRNYFNIISVKDHSENIGLFWYLFVELFKQHVAFYQVLYLLFFVVLSVQIVLNLNFFIQTLNIIFPQNSKKKQIDQQQKDAKRAATHKRVVIWSLSLALYLRVILSHYPSLFELNLQLLAVLMDYRIFRKYVEGQIILIFGLIYCLQNMLFMWITWIDRHSGNANFFYFQTIVYQLFHSVMFVQLYGSVDKKRKKLWEKNGKFKDAYIFSLVS</sequence>
<reference evidence="10" key="1">
    <citation type="submission" date="2019-06" db="EMBL/GenBank/DDBJ databases">
        <authorList>
            <person name="Zheng W."/>
        </authorList>
    </citation>
    <scope>NUCLEOTIDE SEQUENCE</scope>
    <source>
        <strain evidence="10">QDHG01</strain>
    </source>
</reference>
<feature type="transmembrane region" description="Helical" evidence="9">
    <location>
        <begin position="171"/>
        <end position="192"/>
    </location>
</feature>
<evidence type="ECO:0000256" key="9">
    <source>
        <dbReference type="SAM" id="Phobius"/>
    </source>
</evidence>
<dbReference type="Pfam" id="PF06728">
    <property type="entry name" value="PIG-U"/>
    <property type="match status" value="1"/>
</dbReference>
<feature type="transmembrane region" description="Helical" evidence="9">
    <location>
        <begin position="409"/>
        <end position="428"/>
    </location>
</feature>
<dbReference type="GO" id="GO:0042765">
    <property type="term" value="C:GPI-anchor transamidase complex"/>
    <property type="evidence" value="ECO:0007669"/>
    <property type="project" value="InterPro"/>
</dbReference>
<accession>A0A8J8P0M1</accession>
<comment type="similarity">
    <text evidence="3">Belongs to the PIGU family.</text>
</comment>
<evidence type="ECO:0000256" key="5">
    <source>
        <dbReference type="ARBA" id="ARBA00022692"/>
    </source>
</evidence>
<evidence type="ECO:0000256" key="3">
    <source>
        <dbReference type="ARBA" id="ARBA00010026"/>
    </source>
</evidence>
<dbReference type="AlphaFoldDB" id="A0A8J8P0M1"/>
<evidence type="ECO:0000256" key="8">
    <source>
        <dbReference type="ARBA" id="ARBA00023136"/>
    </source>
</evidence>
<dbReference type="UniPathway" id="UPA00196"/>
<protein>
    <submittedName>
        <fullName evidence="10">Uncharacterized protein</fullName>
    </submittedName>
</protein>
<comment type="subcellular location">
    <subcellularLocation>
        <location evidence="1">Endoplasmic reticulum membrane</location>
        <topology evidence="1">Multi-pass membrane protein</topology>
    </subcellularLocation>
</comment>
<dbReference type="Proteomes" id="UP000785679">
    <property type="component" value="Unassembled WGS sequence"/>
</dbReference>
<keyword evidence="4" id="KW-0337">GPI-anchor biosynthesis</keyword>
<comment type="pathway">
    <text evidence="2">Glycolipid biosynthesis; glycosylphosphatidylinositol-anchor biosynthesis.</text>
</comment>
<proteinExistence type="inferred from homology"/>
<dbReference type="OrthoDB" id="549017at2759"/>
<comment type="caution">
    <text evidence="10">The sequence shown here is derived from an EMBL/GenBank/DDBJ whole genome shotgun (WGS) entry which is preliminary data.</text>
</comment>
<keyword evidence="6" id="KW-0256">Endoplasmic reticulum</keyword>
<evidence type="ECO:0000256" key="2">
    <source>
        <dbReference type="ARBA" id="ARBA00004687"/>
    </source>
</evidence>
<feature type="transmembrane region" description="Helical" evidence="9">
    <location>
        <begin position="53"/>
        <end position="70"/>
    </location>
</feature>
<keyword evidence="8 9" id="KW-0472">Membrane</keyword>
<dbReference type="GO" id="GO:0006506">
    <property type="term" value="P:GPI anchor biosynthetic process"/>
    <property type="evidence" value="ECO:0007669"/>
    <property type="project" value="UniProtKB-UniPathway"/>
</dbReference>
<dbReference type="PANTHER" id="PTHR13121">
    <property type="entry name" value="GPI TRANSAMIDASE COMPONENT PIG-U"/>
    <property type="match status" value="1"/>
</dbReference>
<dbReference type="PANTHER" id="PTHR13121:SF0">
    <property type="entry name" value="PHOSPHATIDYLINOSITOL GLYCAN ANCHOR BIOSYNTHESIS CLASS U PROTEIN"/>
    <property type="match status" value="1"/>
</dbReference>
<name>A0A8J8P0M1_HALGN</name>
<keyword evidence="11" id="KW-1185">Reference proteome</keyword>
<evidence type="ECO:0000256" key="6">
    <source>
        <dbReference type="ARBA" id="ARBA00022824"/>
    </source>
</evidence>
<evidence type="ECO:0000256" key="4">
    <source>
        <dbReference type="ARBA" id="ARBA00022502"/>
    </source>
</evidence>
<evidence type="ECO:0000256" key="7">
    <source>
        <dbReference type="ARBA" id="ARBA00022989"/>
    </source>
</evidence>
<dbReference type="EMBL" id="RRYP01002010">
    <property type="protein sequence ID" value="TNV85231.1"/>
    <property type="molecule type" value="Genomic_DNA"/>
</dbReference>
<evidence type="ECO:0000313" key="11">
    <source>
        <dbReference type="Proteomes" id="UP000785679"/>
    </source>
</evidence>
<feature type="transmembrane region" description="Helical" evidence="9">
    <location>
        <begin position="247"/>
        <end position="267"/>
    </location>
</feature>
<keyword evidence="5 9" id="KW-0812">Transmembrane</keyword>
<keyword evidence="7 9" id="KW-1133">Transmembrane helix</keyword>
<feature type="transmembrane region" description="Helical" evidence="9">
    <location>
        <begin position="440"/>
        <end position="460"/>
    </location>
</feature>
<dbReference type="GO" id="GO:0016255">
    <property type="term" value="P:attachment of GPI anchor to protein"/>
    <property type="evidence" value="ECO:0007669"/>
    <property type="project" value="InterPro"/>
</dbReference>